<gene>
    <name evidence="2" type="ORF">GCM10023171_01800</name>
</gene>
<keyword evidence="3" id="KW-1185">Reference proteome</keyword>
<name>A0ABP8P292_9MICO</name>
<dbReference type="InterPro" id="IPR036866">
    <property type="entry name" value="RibonucZ/Hydroxyglut_hydro"/>
</dbReference>
<reference evidence="3" key="1">
    <citation type="journal article" date="2019" name="Int. J. Syst. Evol. Microbiol.">
        <title>The Global Catalogue of Microorganisms (GCM) 10K type strain sequencing project: providing services to taxonomists for standard genome sequencing and annotation.</title>
        <authorList>
            <consortium name="The Broad Institute Genomics Platform"/>
            <consortium name="The Broad Institute Genome Sequencing Center for Infectious Disease"/>
            <person name="Wu L."/>
            <person name="Ma J."/>
        </authorList>
    </citation>
    <scope>NUCLEOTIDE SEQUENCE [LARGE SCALE GENOMIC DNA]</scope>
    <source>
        <strain evidence="3">JCM 17839</strain>
    </source>
</reference>
<proteinExistence type="predicted"/>
<dbReference type="PANTHER" id="PTHR43717">
    <property type="entry name" value="ANAEROBIC NITRIC OXIDE REDUCTASE FLAVORUBREDOXIN"/>
    <property type="match status" value="1"/>
</dbReference>
<evidence type="ECO:0000259" key="1">
    <source>
        <dbReference type="SMART" id="SM00849"/>
    </source>
</evidence>
<dbReference type="Pfam" id="PF00753">
    <property type="entry name" value="Lactamase_B"/>
    <property type="match status" value="1"/>
</dbReference>
<dbReference type="EMBL" id="BAABGP010000003">
    <property type="protein sequence ID" value="GAA4478128.1"/>
    <property type="molecule type" value="Genomic_DNA"/>
</dbReference>
<organism evidence="2 3">
    <name type="scientific">Microbacterium panaciterrae</name>
    <dbReference type="NCBI Taxonomy" id="985759"/>
    <lineage>
        <taxon>Bacteria</taxon>
        <taxon>Bacillati</taxon>
        <taxon>Actinomycetota</taxon>
        <taxon>Actinomycetes</taxon>
        <taxon>Micrococcales</taxon>
        <taxon>Microbacteriaceae</taxon>
        <taxon>Microbacterium</taxon>
    </lineage>
</organism>
<dbReference type="Proteomes" id="UP001500731">
    <property type="component" value="Unassembled WGS sequence"/>
</dbReference>
<dbReference type="Gene3D" id="3.60.15.10">
    <property type="entry name" value="Ribonuclease Z/Hydroxyacylglutathione hydrolase-like"/>
    <property type="match status" value="1"/>
</dbReference>
<dbReference type="SMART" id="SM00849">
    <property type="entry name" value="Lactamase_B"/>
    <property type="match status" value="1"/>
</dbReference>
<protein>
    <recommendedName>
        <fullName evidence="1">Metallo-beta-lactamase domain-containing protein</fullName>
    </recommendedName>
</protein>
<sequence>MTAAFESARRIADGAFWLGGCLSAFGHGEEVHYHVNAFLVIGDERAVLIDTGDPAHREMVLAQVEEVLAGRTLDYVVPTHPEIPHAGNLPALMQRYPQAVVVGEIRDYHLHFPEFADRLLALPPGRSIDLGGRELMLMPAHIRDLENTTWAWDSGAGVLFVSDGFSFIHDVPSPDEEEDEPVHRPGQCRLLSGEMPEPPTVAQAAYGTGRALYWTKFVDVSDAFTAIESLLDEHPTRFIGPAHGNVIDDVDGMLRTSLAAHRTVYQGRGLGL</sequence>
<evidence type="ECO:0000313" key="2">
    <source>
        <dbReference type="EMBL" id="GAA4478128.1"/>
    </source>
</evidence>
<dbReference type="PANTHER" id="PTHR43717:SF1">
    <property type="entry name" value="ANAEROBIC NITRIC OXIDE REDUCTASE FLAVORUBREDOXIN"/>
    <property type="match status" value="1"/>
</dbReference>
<dbReference type="RefSeq" id="WP_345183407.1">
    <property type="nucleotide sequence ID" value="NZ_BAABGP010000003.1"/>
</dbReference>
<evidence type="ECO:0000313" key="3">
    <source>
        <dbReference type="Proteomes" id="UP001500731"/>
    </source>
</evidence>
<accession>A0ABP8P292</accession>
<dbReference type="InterPro" id="IPR001279">
    <property type="entry name" value="Metallo-B-lactamas"/>
</dbReference>
<feature type="domain" description="Metallo-beta-lactamase" evidence="1">
    <location>
        <begin position="34"/>
        <end position="210"/>
    </location>
</feature>
<comment type="caution">
    <text evidence="2">The sequence shown here is derived from an EMBL/GenBank/DDBJ whole genome shotgun (WGS) entry which is preliminary data.</text>
</comment>
<dbReference type="SUPFAM" id="SSF56281">
    <property type="entry name" value="Metallo-hydrolase/oxidoreductase"/>
    <property type="match status" value="1"/>
</dbReference>